<evidence type="ECO:0000256" key="6">
    <source>
        <dbReference type="ARBA" id="ARBA00023136"/>
    </source>
</evidence>
<dbReference type="Proteomes" id="UP000003860">
    <property type="component" value="Unassembled WGS sequence"/>
</dbReference>
<keyword evidence="4" id="KW-0067">ATP-binding</keyword>
<evidence type="ECO:0000256" key="3">
    <source>
        <dbReference type="ARBA" id="ARBA00022741"/>
    </source>
</evidence>
<dbReference type="SUPFAM" id="SSF52540">
    <property type="entry name" value="P-loop containing nucleoside triphosphate hydrolases"/>
    <property type="match status" value="1"/>
</dbReference>
<evidence type="ECO:0000313" key="10">
    <source>
        <dbReference type="EMBL" id="EGD46625.1"/>
    </source>
</evidence>
<dbReference type="Gene3D" id="1.20.1560.10">
    <property type="entry name" value="ABC transporter type 1, transmembrane domain"/>
    <property type="match status" value="1"/>
</dbReference>
<keyword evidence="11" id="KW-1185">Reference proteome</keyword>
<dbReference type="InterPro" id="IPR003593">
    <property type="entry name" value="AAA+_ATPase"/>
</dbReference>
<reference evidence="10" key="1">
    <citation type="submission" date="2009-07" db="EMBL/GenBank/DDBJ databases">
        <authorList>
            <consortium name="US DOE Joint Genome Institute (JGI-PGF)"/>
            <person name="Lucas S."/>
            <person name="Copeland A."/>
            <person name="Lapidus A."/>
            <person name="Glavina del Rio T."/>
            <person name="Tice H."/>
            <person name="Bruce D."/>
            <person name="Goodwin L."/>
            <person name="Pitluck S."/>
            <person name="Larimer F."/>
            <person name="Land M.L."/>
            <person name="Mouttaki H."/>
            <person name="He Z."/>
            <person name="Zhou J."/>
            <person name="Hemme C.L."/>
        </authorList>
    </citation>
    <scope>NUCLEOTIDE SEQUENCE</scope>
    <source>
        <strain evidence="10">DSM 2782</strain>
    </source>
</reference>
<evidence type="ECO:0000256" key="2">
    <source>
        <dbReference type="ARBA" id="ARBA00022692"/>
    </source>
</evidence>
<evidence type="ECO:0000256" key="1">
    <source>
        <dbReference type="ARBA" id="ARBA00004651"/>
    </source>
</evidence>
<keyword evidence="3" id="KW-0547">Nucleotide-binding</keyword>
<dbReference type="PANTHER" id="PTHR43394">
    <property type="entry name" value="ATP-DEPENDENT PERMEASE MDL1, MITOCHONDRIAL"/>
    <property type="match status" value="1"/>
</dbReference>
<evidence type="ECO:0000256" key="5">
    <source>
        <dbReference type="ARBA" id="ARBA00022989"/>
    </source>
</evidence>
<feature type="transmembrane region" description="Helical" evidence="7">
    <location>
        <begin position="39"/>
        <end position="60"/>
    </location>
</feature>
<dbReference type="InterPro" id="IPR011527">
    <property type="entry name" value="ABC1_TM_dom"/>
</dbReference>
<dbReference type="PANTHER" id="PTHR43394:SF1">
    <property type="entry name" value="ATP-BINDING CASSETTE SUB-FAMILY B MEMBER 10, MITOCHONDRIAL"/>
    <property type="match status" value="1"/>
</dbReference>
<dbReference type="InterPro" id="IPR027417">
    <property type="entry name" value="P-loop_NTPase"/>
</dbReference>
<feature type="domain" description="ABC transporter" evidence="8">
    <location>
        <begin position="358"/>
        <end position="597"/>
    </location>
</feature>
<dbReference type="PROSITE" id="PS50893">
    <property type="entry name" value="ABC_TRANSPORTER_2"/>
    <property type="match status" value="1"/>
</dbReference>
<dbReference type="InterPro" id="IPR003439">
    <property type="entry name" value="ABC_transporter-like_ATP-bd"/>
</dbReference>
<keyword evidence="5 7" id="KW-1133">Transmembrane helix</keyword>
<reference evidence="10" key="2">
    <citation type="submission" date="2011-01" db="EMBL/GenBank/DDBJ databases">
        <title>The Non-contiguous Finished genome of Clostridium papyrosolvens.</title>
        <authorList>
            <person name="Lucas S."/>
            <person name="Copeland A."/>
            <person name="Lapidus A."/>
            <person name="Cheng J.-F."/>
            <person name="Goodwin L."/>
            <person name="Pitluck S."/>
            <person name="Misra M."/>
            <person name="Chertkov O."/>
            <person name="Detter J.C."/>
            <person name="Han C."/>
            <person name="Tapia R."/>
            <person name="Land M."/>
            <person name="Hauser L."/>
            <person name="Kyrpides N."/>
            <person name="Ivanova N."/>
            <person name="Pagani I."/>
            <person name="Mouttaki H."/>
            <person name="He Z."/>
            <person name="Zhou J."/>
            <person name="Hemme C.L."/>
            <person name="Woyke T."/>
        </authorList>
    </citation>
    <scope>NUCLEOTIDE SEQUENCE [LARGE SCALE GENOMIC DNA]</scope>
    <source>
        <strain evidence="10">DSM 2782</strain>
    </source>
</reference>
<accession>F1TG06</accession>
<feature type="transmembrane region" description="Helical" evidence="7">
    <location>
        <begin position="181"/>
        <end position="200"/>
    </location>
</feature>
<dbReference type="PROSITE" id="PS50929">
    <property type="entry name" value="ABC_TM1F"/>
    <property type="match status" value="1"/>
</dbReference>
<dbReference type="AlphaFoldDB" id="F1TG06"/>
<evidence type="ECO:0000313" key="11">
    <source>
        <dbReference type="Proteomes" id="UP000003860"/>
    </source>
</evidence>
<dbReference type="GO" id="GO:0015421">
    <property type="term" value="F:ABC-type oligopeptide transporter activity"/>
    <property type="evidence" value="ECO:0007669"/>
    <property type="project" value="TreeGrafter"/>
</dbReference>
<dbReference type="SMART" id="SM00382">
    <property type="entry name" value="AAA"/>
    <property type="match status" value="1"/>
</dbReference>
<feature type="transmembrane region" description="Helical" evidence="7">
    <location>
        <begin position="80"/>
        <end position="99"/>
    </location>
</feature>
<keyword evidence="6 7" id="KW-0472">Membrane</keyword>
<proteinExistence type="predicted"/>
<dbReference type="EMBL" id="ACXX02000012">
    <property type="protein sequence ID" value="EGD46625.1"/>
    <property type="molecule type" value="Genomic_DNA"/>
</dbReference>
<evidence type="ECO:0000256" key="4">
    <source>
        <dbReference type="ARBA" id="ARBA00022840"/>
    </source>
</evidence>
<dbReference type="GO" id="GO:0016887">
    <property type="term" value="F:ATP hydrolysis activity"/>
    <property type="evidence" value="ECO:0007669"/>
    <property type="project" value="InterPro"/>
</dbReference>
<evidence type="ECO:0000259" key="9">
    <source>
        <dbReference type="PROSITE" id="PS50929"/>
    </source>
</evidence>
<sequence>MKNKNNDTDPFLASNHKSGLIRTFIRLLYMMVKTSKVRFVLQLFVSVIGGCLPVLVALLWKNLLEKITNLPTAANNLSLLSDFFVFALVGGLSVSFYYFSEIVDTFFRNVISLKLQDGIHQKSQKVPVAFYEVPQLNDIINRAQNAFCYGPAVGAALNITHILSVIASLIASVGILSSFHYSLAILLVGVSLPYIIKLLINRINFDFTVRSSPKRREAEIYSRYFTKYEYIKETQILDAKAFFIDKWLKVMNFVRRDEIKTNLKTVGIETVIEIFESAGYVFSIFLTVYLINKKIIGIGEFGAIVILLGQMKDNITRFFGDIAEMHELLCVVEKGFEYLDLKEEDRPIHISPEIKEDIVCENVSYAYPLIREKVIDGVDIRIKQGEVIALVGSNGAGKSTLAKILLGLLTPDEGRIKYDGTDIKNLAYQSVYKNASAVFQDFVHYYLSIQENIGLGDISKLDNTDLILDAAKKSGAISFVNSLPEGINTVLGKEYGGMELSGGQWQQLALARGYFRDSSFVVLDEPSSALDPVKEADMYENFRRLCNGKTGIIITHRLGAASLADRIFLIEKGRIVEEGNHSELCNKKGKYWRMFEAQASMYRANNCANDMQ</sequence>
<dbReference type="GO" id="GO:0005886">
    <property type="term" value="C:plasma membrane"/>
    <property type="evidence" value="ECO:0007669"/>
    <property type="project" value="UniProtKB-SubCell"/>
</dbReference>
<dbReference type="SUPFAM" id="SSF90123">
    <property type="entry name" value="ABC transporter transmembrane region"/>
    <property type="match status" value="1"/>
</dbReference>
<comment type="subcellular location">
    <subcellularLocation>
        <location evidence="1">Cell membrane</location>
        <topology evidence="1">Multi-pass membrane protein</topology>
    </subcellularLocation>
</comment>
<evidence type="ECO:0000259" key="8">
    <source>
        <dbReference type="PROSITE" id="PS50893"/>
    </source>
</evidence>
<dbReference type="GO" id="GO:0005524">
    <property type="term" value="F:ATP binding"/>
    <property type="evidence" value="ECO:0007669"/>
    <property type="project" value="UniProtKB-KW"/>
</dbReference>
<dbReference type="STRING" id="588581.Cpap_1007"/>
<feature type="transmembrane region" description="Helical" evidence="7">
    <location>
        <begin position="152"/>
        <end position="175"/>
    </location>
</feature>
<dbReference type="RefSeq" id="WP_004621015.1">
    <property type="nucleotide sequence ID" value="NZ_CP119677.1"/>
</dbReference>
<comment type="caution">
    <text evidence="10">The sequence shown here is derived from an EMBL/GenBank/DDBJ whole genome shotgun (WGS) entry which is preliminary data.</text>
</comment>
<dbReference type="Gene3D" id="3.40.50.300">
    <property type="entry name" value="P-loop containing nucleotide triphosphate hydrolases"/>
    <property type="match status" value="1"/>
</dbReference>
<dbReference type="eggNOG" id="COG1132">
    <property type="taxonomic scope" value="Bacteria"/>
</dbReference>
<protein>
    <submittedName>
        <fullName evidence="10">ABC transporter related protein</fullName>
    </submittedName>
</protein>
<dbReference type="InterPro" id="IPR039421">
    <property type="entry name" value="Type_1_exporter"/>
</dbReference>
<evidence type="ECO:0000256" key="7">
    <source>
        <dbReference type="SAM" id="Phobius"/>
    </source>
</evidence>
<dbReference type="Pfam" id="PF00005">
    <property type="entry name" value="ABC_tran"/>
    <property type="match status" value="1"/>
</dbReference>
<dbReference type="InterPro" id="IPR036640">
    <property type="entry name" value="ABC1_TM_sf"/>
</dbReference>
<name>F1TG06_9FIRM</name>
<organism evidence="10 11">
    <name type="scientific">Ruminiclostridium papyrosolvens DSM 2782</name>
    <dbReference type="NCBI Taxonomy" id="588581"/>
    <lineage>
        <taxon>Bacteria</taxon>
        <taxon>Bacillati</taxon>
        <taxon>Bacillota</taxon>
        <taxon>Clostridia</taxon>
        <taxon>Eubacteriales</taxon>
        <taxon>Oscillospiraceae</taxon>
        <taxon>Ruminiclostridium</taxon>
    </lineage>
</organism>
<gene>
    <name evidence="10" type="ORF">Cpap_1007</name>
</gene>
<feature type="domain" description="ABC transmembrane type-1" evidence="9">
    <location>
        <begin position="43"/>
        <end position="327"/>
    </location>
</feature>
<keyword evidence="2 7" id="KW-0812">Transmembrane</keyword>